<dbReference type="Gene3D" id="4.10.410.10">
    <property type="entry name" value="Pancreatic trypsin inhibitor Kunitz domain"/>
    <property type="match status" value="1"/>
</dbReference>
<gene>
    <name evidence="2" type="ORF">FNK824_LOCUS20253</name>
</gene>
<dbReference type="InterPro" id="IPR036383">
    <property type="entry name" value="TSP1_rpt_sf"/>
</dbReference>
<dbReference type="Gene3D" id="2.20.100.10">
    <property type="entry name" value="Thrombospondin type-1 (TSP1) repeat"/>
    <property type="match status" value="3"/>
</dbReference>
<dbReference type="AlphaFoldDB" id="A0A819HF40"/>
<dbReference type="SMART" id="SM00209">
    <property type="entry name" value="TSP1"/>
    <property type="match status" value="4"/>
</dbReference>
<feature type="domain" description="BPTI/Kunitz inhibitor" evidence="1">
    <location>
        <begin position="24"/>
        <end position="72"/>
    </location>
</feature>
<sequence>MYRLSDTQKTMIKSMETAEKKHKCVQPLEPGPCRTFIDRFYFDVTTRKCSKFQYGGCNENNFMTQDKCETMSDELIQDHKSNIPKAVHRPRHPCYACDEAKFQFKFQGLWSKQSHSKDWPPNWSPCNVKCGNELRTRTRMYKDADHHGCNEQLNESEICAVTDWSSFSPCLVSCGQGITKRRRWYINENSHHDPRYKDVHLIEKRQCHGAHATQCDNNGNKERSMSEPVADNRCRALELYYYNKTIINNKNDFANKMECETIYNNLLVQNNDLSYPMGTCNECSVTCGRNDIRRRTRTLLSDHRAVDQHRCQSLPLEKTQPCHLNPCRPTDCVTSQWSTWSPCTGCGQDIIQTRTRIPVRRIRNGGKRCGPLKETRCCQTAISC</sequence>
<dbReference type="GO" id="GO:0004867">
    <property type="term" value="F:serine-type endopeptidase inhibitor activity"/>
    <property type="evidence" value="ECO:0007669"/>
    <property type="project" value="InterPro"/>
</dbReference>
<dbReference type="CDD" id="cd00109">
    <property type="entry name" value="Kunitz-type"/>
    <property type="match status" value="1"/>
</dbReference>
<comment type="caution">
    <text evidence="2">The sequence shown here is derived from an EMBL/GenBank/DDBJ whole genome shotgun (WGS) entry which is preliminary data.</text>
</comment>
<dbReference type="SUPFAM" id="SSF57362">
    <property type="entry name" value="BPTI-like"/>
    <property type="match status" value="1"/>
</dbReference>
<dbReference type="PANTHER" id="PTHR11311">
    <property type="entry name" value="SPONDIN"/>
    <property type="match status" value="1"/>
</dbReference>
<accession>A0A819HF40</accession>
<dbReference type="Gene3D" id="2.60.40.2130">
    <property type="entry name" value="F-spondin domain"/>
    <property type="match status" value="1"/>
</dbReference>
<evidence type="ECO:0000313" key="3">
    <source>
        <dbReference type="Proteomes" id="UP000663874"/>
    </source>
</evidence>
<dbReference type="SMART" id="SM00131">
    <property type="entry name" value="KU"/>
    <property type="match status" value="1"/>
</dbReference>
<dbReference type="EMBL" id="CAJOBE010003681">
    <property type="protein sequence ID" value="CAF3894805.1"/>
    <property type="molecule type" value="Genomic_DNA"/>
</dbReference>
<dbReference type="InterPro" id="IPR002223">
    <property type="entry name" value="Kunitz_BPTI"/>
</dbReference>
<evidence type="ECO:0000259" key="1">
    <source>
        <dbReference type="PROSITE" id="PS50279"/>
    </source>
</evidence>
<dbReference type="PROSITE" id="PS50279">
    <property type="entry name" value="BPTI_KUNITZ_2"/>
    <property type="match status" value="1"/>
</dbReference>
<dbReference type="PANTHER" id="PTHR11311:SF15">
    <property type="entry name" value="SPONDIN-2"/>
    <property type="match status" value="1"/>
</dbReference>
<dbReference type="InterPro" id="IPR036880">
    <property type="entry name" value="Kunitz_BPTI_sf"/>
</dbReference>
<protein>
    <recommendedName>
        <fullName evidence="1">BPTI/Kunitz inhibitor domain-containing protein</fullName>
    </recommendedName>
</protein>
<dbReference type="InterPro" id="IPR038678">
    <property type="entry name" value="Spondin_N_sf"/>
</dbReference>
<dbReference type="InterPro" id="IPR000884">
    <property type="entry name" value="TSP1_rpt"/>
</dbReference>
<reference evidence="2" key="1">
    <citation type="submission" date="2021-02" db="EMBL/GenBank/DDBJ databases">
        <authorList>
            <person name="Nowell W R."/>
        </authorList>
    </citation>
    <scope>NUCLEOTIDE SEQUENCE</scope>
</reference>
<dbReference type="InterPro" id="IPR051418">
    <property type="entry name" value="Spondin/Thrombospondin_T1"/>
</dbReference>
<proteinExistence type="predicted"/>
<name>A0A819HF40_9BILA</name>
<dbReference type="Pfam" id="PF00014">
    <property type="entry name" value="Kunitz_BPTI"/>
    <property type="match status" value="1"/>
</dbReference>
<dbReference type="GO" id="GO:0031012">
    <property type="term" value="C:extracellular matrix"/>
    <property type="evidence" value="ECO:0007669"/>
    <property type="project" value="TreeGrafter"/>
</dbReference>
<organism evidence="2 3">
    <name type="scientific">Rotaria sordida</name>
    <dbReference type="NCBI Taxonomy" id="392033"/>
    <lineage>
        <taxon>Eukaryota</taxon>
        <taxon>Metazoa</taxon>
        <taxon>Spiralia</taxon>
        <taxon>Gnathifera</taxon>
        <taxon>Rotifera</taxon>
        <taxon>Eurotatoria</taxon>
        <taxon>Bdelloidea</taxon>
        <taxon>Philodinida</taxon>
        <taxon>Philodinidae</taxon>
        <taxon>Rotaria</taxon>
    </lineage>
</organism>
<dbReference type="Proteomes" id="UP000663874">
    <property type="component" value="Unassembled WGS sequence"/>
</dbReference>
<dbReference type="PROSITE" id="PS50092">
    <property type="entry name" value="TSP1"/>
    <property type="match status" value="2"/>
</dbReference>
<evidence type="ECO:0000313" key="2">
    <source>
        <dbReference type="EMBL" id="CAF3894805.1"/>
    </source>
</evidence>
<dbReference type="SUPFAM" id="SSF82895">
    <property type="entry name" value="TSP-1 type 1 repeat"/>
    <property type="match status" value="4"/>
</dbReference>
<dbReference type="Pfam" id="PF00090">
    <property type="entry name" value="TSP_1"/>
    <property type="match status" value="4"/>
</dbReference>
<dbReference type="GO" id="GO:0007155">
    <property type="term" value="P:cell adhesion"/>
    <property type="evidence" value="ECO:0007669"/>
    <property type="project" value="TreeGrafter"/>
</dbReference>